<dbReference type="Proteomes" id="UP000754644">
    <property type="component" value="Unassembled WGS sequence"/>
</dbReference>
<keyword evidence="3" id="KW-0067">ATP-binding</keyword>
<evidence type="ECO:0000313" key="6">
    <source>
        <dbReference type="Proteomes" id="UP000754644"/>
    </source>
</evidence>
<dbReference type="SUPFAM" id="SSF52440">
    <property type="entry name" value="PreATP-grasp domain"/>
    <property type="match status" value="1"/>
</dbReference>
<dbReference type="InterPro" id="IPR016185">
    <property type="entry name" value="PreATP-grasp_dom_sf"/>
</dbReference>
<sequence length="134" mass="14246">MKKLLIANRGEIAIRIARAASDMGIETVGICSQDDQAALHNRRVDTTVILEGTGAGAYLDGPQIIQTAIKHQCDGIHPGYGFLSENADFARLCGEHKITFVGPTPEQLSLFGDKSQARLLAESCGVPIIKGTNG</sequence>
<dbReference type="GO" id="GO:0016874">
    <property type="term" value="F:ligase activity"/>
    <property type="evidence" value="ECO:0007669"/>
    <property type="project" value="UniProtKB-KW"/>
</dbReference>
<evidence type="ECO:0000256" key="2">
    <source>
        <dbReference type="ARBA" id="ARBA00022741"/>
    </source>
</evidence>
<dbReference type="InterPro" id="IPR051602">
    <property type="entry name" value="ACC_Biotin_Carboxylase"/>
</dbReference>
<dbReference type="GO" id="GO:0005524">
    <property type="term" value="F:ATP binding"/>
    <property type="evidence" value="ECO:0007669"/>
    <property type="project" value="UniProtKB-KW"/>
</dbReference>
<evidence type="ECO:0000256" key="3">
    <source>
        <dbReference type="ARBA" id="ARBA00022840"/>
    </source>
</evidence>
<organism evidence="5 6">
    <name type="scientific">SAR86 cluster bacterium</name>
    <dbReference type="NCBI Taxonomy" id="2030880"/>
    <lineage>
        <taxon>Bacteria</taxon>
        <taxon>Pseudomonadati</taxon>
        <taxon>Pseudomonadota</taxon>
        <taxon>Gammaproteobacteria</taxon>
        <taxon>SAR86 cluster</taxon>
    </lineage>
</organism>
<keyword evidence="1" id="KW-0436">Ligase</keyword>
<dbReference type="Gene3D" id="3.30.470.20">
    <property type="entry name" value="ATP-grasp fold, B domain"/>
    <property type="match status" value="1"/>
</dbReference>
<comment type="caution">
    <text evidence="5">The sequence shown here is derived from an EMBL/GenBank/DDBJ whole genome shotgun (WGS) entry which is preliminary data.</text>
</comment>
<protein>
    <submittedName>
        <fullName evidence="5">Carbamoyl-phosphate synthase large subunit</fullName>
    </submittedName>
</protein>
<feature type="domain" description="Biotin carboxylation" evidence="4">
    <location>
        <begin position="1"/>
        <end position="134"/>
    </location>
</feature>
<evidence type="ECO:0000313" key="5">
    <source>
        <dbReference type="EMBL" id="NQV64563.1"/>
    </source>
</evidence>
<name>A0A972VUN3_9GAMM</name>
<proteinExistence type="predicted"/>
<feature type="non-terminal residue" evidence="5">
    <location>
        <position position="134"/>
    </location>
</feature>
<dbReference type="AlphaFoldDB" id="A0A972VUN3"/>
<dbReference type="InterPro" id="IPR011764">
    <property type="entry name" value="Biotin_carboxylation_dom"/>
</dbReference>
<dbReference type="PANTHER" id="PTHR48095">
    <property type="entry name" value="PYRUVATE CARBOXYLASE SUBUNIT A"/>
    <property type="match status" value="1"/>
</dbReference>
<dbReference type="InterPro" id="IPR005481">
    <property type="entry name" value="BC-like_N"/>
</dbReference>
<accession>A0A972VUN3</accession>
<reference evidence="5" key="1">
    <citation type="submission" date="2020-05" db="EMBL/GenBank/DDBJ databases">
        <title>Sulfur intermediates as new biogeochemical hubs in an aquatic model microbial ecosystem.</title>
        <authorList>
            <person name="Vigneron A."/>
        </authorList>
    </citation>
    <scope>NUCLEOTIDE SEQUENCE</scope>
    <source>
        <strain evidence="5">Bin.250</strain>
    </source>
</reference>
<gene>
    <name evidence="5" type="ORF">HQ497_04275</name>
</gene>
<dbReference type="PROSITE" id="PS50979">
    <property type="entry name" value="BC"/>
    <property type="match status" value="1"/>
</dbReference>
<dbReference type="Pfam" id="PF00289">
    <property type="entry name" value="Biotin_carb_N"/>
    <property type="match status" value="1"/>
</dbReference>
<evidence type="ECO:0000259" key="4">
    <source>
        <dbReference type="PROSITE" id="PS50979"/>
    </source>
</evidence>
<evidence type="ECO:0000256" key="1">
    <source>
        <dbReference type="ARBA" id="ARBA00022598"/>
    </source>
</evidence>
<dbReference type="PANTHER" id="PTHR48095:SF5">
    <property type="entry name" value="BLL7292 PROTEIN"/>
    <property type="match status" value="1"/>
</dbReference>
<keyword evidence="2" id="KW-0547">Nucleotide-binding</keyword>
<dbReference type="EMBL" id="JABMOJ010000155">
    <property type="protein sequence ID" value="NQV64563.1"/>
    <property type="molecule type" value="Genomic_DNA"/>
</dbReference>